<gene>
    <name evidence="2" type="ORF">NP233_g8618</name>
</gene>
<organism evidence="2 3">
    <name type="scientific">Leucocoprinus birnbaumii</name>
    <dbReference type="NCBI Taxonomy" id="56174"/>
    <lineage>
        <taxon>Eukaryota</taxon>
        <taxon>Fungi</taxon>
        <taxon>Dikarya</taxon>
        <taxon>Basidiomycota</taxon>
        <taxon>Agaricomycotina</taxon>
        <taxon>Agaricomycetes</taxon>
        <taxon>Agaricomycetidae</taxon>
        <taxon>Agaricales</taxon>
        <taxon>Agaricineae</taxon>
        <taxon>Agaricaceae</taxon>
        <taxon>Leucocoprinus</taxon>
    </lineage>
</organism>
<dbReference type="Proteomes" id="UP001213000">
    <property type="component" value="Unassembled WGS sequence"/>
</dbReference>
<proteinExistence type="predicted"/>
<feature type="region of interest" description="Disordered" evidence="1">
    <location>
        <begin position="756"/>
        <end position="790"/>
    </location>
</feature>
<dbReference type="AlphaFoldDB" id="A0AAD5VSG4"/>
<evidence type="ECO:0000256" key="1">
    <source>
        <dbReference type="SAM" id="MobiDB-lite"/>
    </source>
</evidence>
<evidence type="ECO:0000313" key="2">
    <source>
        <dbReference type="EMBL" id="KAJ3563932.1"/>
    </source>
</evidence>
<protein>
    <recommendedName>
        <fullName evidence="4">C2H2-type domain-containing protein</fullName>
    </recommendedName>
</protein>
<dbReference type="EMBL" id="JANIEX010000709">
    <property type="protein sequence ID" value="KAJ3563932.1"/>
    <property type="molecule type" value="Genomic_DNA"/>
</dbReference>
<dbReference type="Pfam" id="PF18759">
    <property type="entry name" value="Plavaka"/>
    <property type="match status" value="1"/>
</dbReference>
<keyword evidence="3" id="KW-1185">Reference proteome</keyword>
<sequence>MSVCNDRPFLSRVQCPIEGCKKWYPPGGPYKWHLDQKHDLDYITPQREMRGNAPNLDLDDGNHGSEASSSDSLSPHAAIFDNDPVEPTGNTAADHPDFLEYFDTSLWLSSPPLDLPQGMALGNLRDVTMDYDESAANHADFMDVSTDFEIQFDEASLSPEPTASRVKPPQTRNYHPTLTADFLYRESQMPEKKIKKLISLWEASFCQRQSTAGHVPFQSLKEMYGSIDRIPHGDLDWQSFTINYPQSDETGAEHLSWMAQKFEVWHHDVLKVIEGILSNPDFDGEFDYSPYQEYINGEHCFQNVMSGNWAWRQADKIVEDHPDAEGAMFVPIILGSDKTTVLVGTGNNEYYPLYLSIGNIHNSARCEHQNGLILLGFLAIPKVEKEFKDDATFCKFSRQLIHSALSQILMPLKPFMTKPRVVRCPDQRYYKAIFGLGPYIGDYPEQCLIACIVQGWCPKCITRLSGKNILHTSRAPRSLEHTVQALETYELAKLWKEYGLIGDVIPFAEDFPCANIYELITPDILRQLVKGTFKDHLVTWVEEYITRHNPDGRNTEKILDDINQRIAAVPHFNGLRQFPKGRGFKQWTGDDSKALMKVQLLVSLPDSMPLIPKLPLKVYVPTLEGYVLQEIIRTLIAFLDFCYVVCKGSITTSDLIQLQDALDQFCSNKMIFMTSGIRTEVLVTPPHQHSMEHYEFMIQSKHIKAVKEPWRRSNRHNPLQQMIKSNTRMDKLIAAHVHYQSWGMLSSSLMDDLSSSDDEDFANVVGEGKDDDEGDDDDEGGSGTPLDGRHVSASDLARQLKQPRFAQLLSEYMTLHSEMPEFNVVNSFPPETCEAISFSTHSSAVASFYSVSDSVSIHTERVRATQSWQNGPGCYDTVFVKEAPEADSISSGLTIAQVRLFFSFSFGGKSHSCAYLSDYTLHPLRDPNFRLWIVKRGHHPETRILPINRILRAAHLIPVYGNTKVSKNHTILQTLDKYTKFYVNKYVDYHSFQIAS</sequence>
<name>A0AAD5VSG4_9AGAR</name>
<evidence type="ECO:0000313" key="3">
    <source>
        <dbReference type="Proteomes" id="UP001213000"/>
    </source>
</evidence>
<comment type="caution">
    <text evidence="2">The sequence shown here is derived from an EMBL/GenBank/DDBJ whole genome shotgun (WGS) entry which is preliminary data.</text>
</comment>
<feature type="region of interest" description="Disordered" evidence="1">
    <location>
        <begin position="49"/>
        <end position="94"/>
    </location>
</feature>
<evidence type="ECO:0008006" key="4">
    <source>
        <dbReference type="Google" id="ProtNLM"/>
    </source>
</evidence>
<dbReference type="InterPro" id="IPR041078">
    <property type="entry name" value="Plavaka"/>
</dbReference>
<accession>A0AAD5VSG4</accession>
<reference evidence="2" key="1">
    <citation type="submission" date="2022-07" db="EMBL/GenBank/DDBJ databases">
        <title>Genome Sequence of Leucocoprinus birnbaumii.</title>
        <authorList>
            <person name="Buettner E."/>
        </authorList>
    </citation>
    <scope>NUCLEOTIDE SEQUENCE</scope>
    <source>
        <strain evidence="2">VT141</strain>
    </source>
</reference>
<feature type="compositionally biased region" description="Acidic residues" evidence="1">
    <location>
        <begin position="769"/>
        <end position="780"/>
    </location>
</feature>